<protein>
    <recommendedName>
        <fullName evidence="4">Bifunctional inhibitor/plant lipid transfer protein/seed storage helical domain-containing protein</fullName>
    </recommendedName>
</protein>
<evidence type="ECO:0000313" key="6">
    <source>
        <dbReference type="Proteomes" id="UP001165190"/>
    </source>
</evidence>
<evidence type="ECO:0000256" key="3">
    <source>
        <dbReference type="SAM" id="SignalP"/>
    </source>
</evidence>
<dbReference type="InterPro" id="IPR033872">
    <property type="entry name" value="nsLTP2"/>
</dbReference>
<dbReference type="InterPro" id="IPR036312">
    <property type="entry name" value="Bifun_inhib/LTP/seed_sf"/>
</dbReference>
<sequence length="95" mass="10522">MSKVSIVLCAVTLFVMVFSGMNVTATSKCDDMGNLLMPCLREYQKPTPSADCCIAAREQVPCFCGYLVNEDFTSFFDRIQIRRVAGMCGVTFPQC</sequence>
<keyword evidence="1" id="KW-0813">Transport</keyword>
<dbReference type="GO" id="GO:0008289">
    <property type="term" value="F:lipid binding"/>
    <property type="evidence" value="ECO:0007669"/>
    <property type="project" value="UniProtKB-KW"/>
</dbReference>
<proteinExistence type="predicted"/>
<accession>A0A9W7MFK9</accession>
<dbReference type="InterPro" id="IPR016140">
    <property type="entry name" value="Bifunc_inhib/LTP/seed_store"/>
</dbReference>
<dbReference type="AlphaFoldDB" id="A0A9W7MFK9"/>
<feature type="chain" id="PRO_5040995061" description="Bifunctional inhibitor/plant lipid transfer protein/seed storage helical domain-containing protein" evidence="3">
    <location>
        <begin position="26"/>
        <end position="95"/>
    </location>
</feature>
<dbReference type="GO" id="GO:0006869">
    <property type="term" value="P:lipid transport"/>
    <property type="evidence" value="ECO:0007669"/>
    <property type="project" value="InterPro"/>
</dbReference>
<comment type="caution">
    <text evidence="5">The sequence shown here is derived from an EMBL/GenBank/DDBJ whole genome shotgun (WGS) entry which is preliminary data.</text>
</comment>
<gene>
    <name evidence="5" type="ORF">HRI_003301300</name>
</gene>
<dbReference type="Pfam" id="PF14368">
    <property type="entry name" value="LTP_2"/>
    <property type="match status" value="1"/>
</dbReference>
<reference evidence="5" key="1">
    <citation type="submission" date="2023-05" db="EMBL/GenBank/DDBJ databases">
        <title>Genome and transcriptome analyses reveal genes involved in the formation of fine ridges on petal epidermal cells in Hibiscus trionum.</title>
        <authorList>
            <person name="Koshimizu S."/>
            <person name="Masuda S."/>
            <person name="Ishii T."/>
            <person name="Shirasu K."/>
            <person name="Hoshino A."/>
            <person name="Arita M."/>
        </authorList>
    </citation>
    <scope>NUCLEOTIDE SEQUENCE</scope>
    <source>
        <strain evidence="5">Hamamatsu line</strain>
    </source>
</reference>
<evidence type="ECO:0000259" key="4">
    <source>
        <dbReference type="SMART" id="SM00499"/>
    </source>
</evidence>
<dbReference type="PANTHER" id="PTHR33214:SF73">
    <property type="entry name" value="BIFUNCTIONAL INHIBITOR_LIPID-TRANSFER PROTEIN_SEED STORAGE 2S ALBUMIN SUPERFAMILY PROTEIN"/>
    <property type="match status" value="1"/>
</dbReference>
<feature type="signal peptide" evidence="3">
    <location>
        <begin position="1"/>
        <end position="25"/>
    </location>
</feature>
<dbReference type="Proteomes" id="UP001165190">
    <property type="component" value="Unassembled WGS sequence"/>
</dbReference>
<dbReference type="EMBL" id="BSYR01000028">
    <property type="protein sequence ID" value="GMI96320.1"/>
    <property type="molecule type" value="Genomic_DNA"/>
</dbReference>
<name>A0A9W7MFK9_HIBTR</name>
<dbReference type="SUPFAM" id="SSF47699">
    <property type="entry name" value="Bifunctional inhibitor/lipid-transfer protein/seed storage 2S albumin"/>
    <property type="match status" value="1"/>
</dbReference>
<evidence type="ECO:0000313" key="5">
    <source>
        <dbReference type="EMBL" id="GMI96320.1"/>
    </source>
</evidence>
<organism evidence="5 6">
    <name type="scientific">Hibiscus trionum</name>
    <name type="common">Flower of an hour</name>
    <dbReference type="NCBI Taxonomy" id="183268"/>
    <lineage>
        <taxon>Eukaryota</taxon>
        <taxon>Viridiplantae</taxon>
        <taxon>Streptophyta</taxon>
        <taxon>Embryophyta</taxon>
        <taxon>Tracheophyta</taxon>
        <taxon>Spermatophyta</taxon>
        <taxon>Magnoliopsida</taxon>
        <taxon>eudicotyledons</taxon>
        <taxon>Gunneridae</taxon>
        <taxon>Pentapetalae</taxon>
        <taxon>rosids</taxon>
        <taxon>malvids</taxon>
        <taxon>Malvales</taxon>
        <taxon>Malvaceae</taxon>
        <taxon>Malvoideae</taxon>
        <taxon>Hibiscus</taxon>
    </lineage>
</organism>
<dbReference type="PANTHER" id="PTHR33214">
    <property type="entry name" value="BIFUNCTIONAL INHIBITOR/LIPID-TRANSFER PROTEIN/SEED STORAGE 2S ALBUMIN SUPERFAMILY PROTEIN"/>
    <property type="match status" value="1"/>
</dbReference>
<dbReference type="OrthoDB" id="665742at2759"/>
<feature type="domain" description="Bifunctional inhibitor/plant lipid transfer protein/seed storage helical" evidence="4">
    <location>
        <begin position="29"/>
        <end position="95"/>
    </location>
</feature>
<evidence type="ECO:0000256" key="2">
    <source>
        <dbReference type="ARBA" id="ARBA00023121"/>
    </source>
</evidence>
<keyword evidence="6" id="KW-1185">Reference proteome</keyword>
<dbReference type="Gene3D" id="1.10.110.10">
    <property type="entry name" value="Plant lipid-transfer and hydrophobic proteins"/>
    <property type="match status" value="1"/>
</dbReference>
<keyword evidence="3" id="KW-0732">Signal</keyword>
<dbReference type="SMART" id="SM00499">
    <property type="entry name" value="AAI"/>
    <property type="match status" value="1"/>
</dbReference>
<keyword evidence="2" id="KW-0446">Lipid-binding</keyword>
<evidence type="ECO:0000256" key="1">
    <source>
        <dbReference type="ARBA" id="ARBA00022448"/>
    </source>
</evidence>